<gene>
    <name evidence="3" type="ORF">SAMN05216226_101237</name>
</gene>
<proteinExistence type="predicted"/>
<keyword evidence="2" id="KW-1133">Transmembrane helix</keyword>
<evidence type="ECO:0000313" key="3">
    <source>
        <dbReference type="EMBL" id="SDJ23145.1"/>
    </source>
</evidence>
<feature type="compositionally biased region" description="Gly residues" evidence="1">
    <location>
        <begin position="578"/>
        <end position="600"/>
    </location>
</feature>
<dbReference type="RefSeq" id="WP_092698582.1">
    <property type="nucleotide sequence ID" value="NZ_FNFC01000001.1"/>
</dbReference>
<dbReference type="PANTHER" id="PTHR35902:SF6">
    <property type="entry name" value="CONSERVED WITHIN P. AEROPHILUM"/>
    <property type="match status" value="1"/>
</dbReference>
<organism evidence="3 4">
    <name type="scientific">Halovenus aranensis</name>
    <dbReference type="NCBI Taxonomy" id="890420"/>
    <lineage>
        <taxon>Archaea</taxon>
        <taxon>Methanobacteriati</taxon>
        <taxon>Methanobacteriota</taxon>
        <taxon>Stenosarchaea group</taxon>
        <taxon>Halobacteria</taxon>
        <taxon>Halobacteriales</taxon>
        <taxon>Haloarculaceae</taxon>
        <taxon>Halovenus</taxon>
    </lineage>
</organism>
<keyword evidence="2" id="KW-0812">Transmembrane</keyword>
<keyword evidence="4" id="KW-1185">Reference proteome</keyword>
<reference evidence="3 4" key="1">
    <citation type="submission" date="2016-10" db="EMBL/GenBank/DDBJ databases">
        <authorList>
            <person name="de Groot N.N."/>
        </authorList>
    </citation>
    <scope>NUCLEOTIDE SEQUENCE [LARGE SCALE GENOMIC DNA]</scope>
    <source>
        <strain evidence="3 4">IBRC-M10015</strain>
    </source>
</reference>
<protein>
    <submittedName>
        <fullName evidence="3">Uncharacterized conserved protein</fullName>
    </submittedName>
</protein>
<sequence length="647" mass="66854">MSRPQRPQLLGLLLVVLCTAGALSLAGIAPASATESPEDQLNVTVSTDDDSVWVNETVDITVTVESTGDKKYNIEDIALVDEDGETLGTENPFGTTVDSSGAETFRIEDVQIDEPGTTELRAVVTAEYRLKQTEVTADESVTIAATNPEPVIDLTAERAVSGAERTLSLAVGNPHNGSINRVSASVEAPANADIRVVDGADTAATIEPSETEDLEFLVRGGSTGTNEFLLSLQFETPDGEYWEVTRRVTAEFLEPTGSVEPVVDLTAERAVSGSERTLSLAVGNPNNDSLNRVEASLSAPSDSDLQLADASAAVTTIEPSETRDLDFAVRGGATGSYEFTLSLGFQTPDGAYREITRPVTAEFREPTGSAEIDLAEASVSATPNGVRVNGSLFTAGNLSVRDVQITAANASGIDPARPDPQAYISALDGDSTGSFELTASLADDRDDIPLSIQYRTGGVERTTTVEVPYTGPRSVPPVQLSSVSVSGSGSVSISGEVANTRGNPVTGVTVRIPDVEGIAPGSSGEFFAGLIESGQFTPMEPITAEVTGPRETIPVEVSYTFQGTQYSSILEIDYDGGQSAGGGQSTDGGQQGDTAGGQTGGSLPEFDAGADGGGDGGGGSALGGLPMLVGGVAVVSLLIAAVVYRRR</sequence>
<feature type="transmembrane region" description="Helical" evidence="2">
    <location>
        <begin position="625"/>
        <end position="644"/>
    </location>
</feature>
<feature type="region of interest" description="Disordered" evidence="1">
    <location>
        <begin position="573"/>
        <end position="615"/>
    </location>
</feature>
<name>A0A1G8S300_9EURY</name>
<evidence type="ECO:0000256" key="1">
    <source>
        <dbReference type="SAM" id="MobiDB-lite"/>
    </source>
</evidence>
<keyword evidence="2" id="KW-0472">Membrane</keyword>
<dbReference type="EMBL" id="FNFC01000001">
    <property type="protein sequence ID" value="SDJ23145.1"/>
    <property type="molecule type" value="Genomic_DNA"/>
</dbReference>
<evidence type="ECO:0000256" key="2">
    <source>
        <dbReference type="SAM" id="Phobius"/>
    </source>
</evidence>
<dbReference type="Proteomes" id="UP000198856">
    <property type="component" value="Unassembled WGS sequence"/>
</dbReference>
<accession>A0A1G8S300</accession>
<dbReference type="PANTHER" id="PTHR35902">
    <property type="entry name" value="S-LAYER DOMAIN-LIKE PROTEIN-RELATED"/>
    <property type="match status" value="1"/>
</dbReference>
<dbReference type="STRING" id="890420.SAMN05216226_101237"/>
<dbReference type="AlphaFoldDB" id="A0A1G8S300"/>
<evidence type="ECO:0000313" key="4">
    <source>
        <dbReference type="Proteomes" id="UP000198856"/>
    </source>
</evidence>